<sequence length="276" mass="31960">MEKSMAELSERSKVAEKLQRDSFWNDEELDTDYIADETGDDDFEENDITAMSHGKLEEHREAREYARLAVWDMPLLSKLAKPFEAPSEEHVLRFRYTSYLGEFHPAEAKVVVEFSPLDLPLSEAQQLKLMKLAGPRYNPEKKLVKMSCDMFEHQAQNKRYLGDLVDKLIAEAKNPAEMFDDVPLDTRHHKVVTKPKFPLEWRMSEERRKVLSAYRMHSFYIDQAKVGQGQLVDGKERVAQAHAQLAAAANQMPRELLSERVARAGALFRRPIKTRR</sequence>
<accession>A0AAD9HZQ3</accession>
<name>A0AAD9HZQ3_9PEZI</name>
<comment type="caution">
    <text evidence="2">The sequence shown here is derived from an EMBL/GenBank/DDBJ whole genome shotgun (WGS) entry which is preliminary data.</text>
</comment>
<dbReference type="Proteomes" id="UP001217918">
    <property type="component" value="Unassembled WGS sequence"/>
</dbReference>
<dbReference type="PANTHER" id="PTHR13490:SF0">
    <property type="entry name" value="SMALL RIBOSOMAL SUBUNIT PROTEIN MS35"/>
    <property type="match status" value="1"/>
</dbReference>
<evidence type="ECO:0000259" key="1">
    <source>
        <dbReference type="Pfam" id="PF10213"/>
    </source>
</evidence>
<evidence type="ECO:0000313" key="3">
    <source>
        <dbReference type="Proteomes" id="UP001217918"/>
    </source>
</evidence>
<proteinExistence type="predicted"/>
<dbReference type="AlphaFoldDB" id="A0AAD9HZQ3"/>
<evidence type="ECO:0000313" key="2">
    <source>
        <dbReference type="EMBL" id="KAK2068558.1"/>
    </source>
</evidence>
<dbReference type="GO" id="GO:0032543">
    <property type="term" value="P:mitochondrial translation"/>
    <property type="evidence" value="ECO:0007669"/>
    <property type="project" value="InterPro"/>
</dbReference>
<dbReference type="GO" id="GO:0003735">
    <property type="term" value="F:structural constituent of ribosome"/>
    <property type="evidence" value="ECO:0007669"/>
    <property type="project" value="InterPro"/>
</dbReference>
<dbReference type="PANTHER" id="PTHR13490">
    <property type="entry name" value="MITOCHONDRIAL 28S RIBOSOMAL PROTEIN S28"/>
    <property type="match status" value="1"/>
</dbReference>
<feature type="domain" description="Small ribosomal subunit protein mS35 mitochondrial conserved" evidence="1">
    <location>
        <begin position="82"/>
        <end position="201"/>
    </location>
</feature>
<dbReference type="InterPro" id="IPR039848">
    <property type="entry name" value="Ribosomal_mS35_mt"/>
</dbReference>
<reference evidence="2" key="1">
    <citation type="journal article" date="2023" name="Mol. Plant Microbe Interact.">
        <title>Elucidating the Obligate Nature and Biological Capacity of an Invasive Fungal Corn Pathogen.</title>
        <authorList>
            <person name="MacCready J.S."/>
            <person name="Roggenkamp E.M."/>
            <person name="Gdanetz K."/>
            <person name="Chilvers M.I."/>
        </authorList>
    </citation>
    <scope>NUCLEOTIDE SEQUENCE</scope>
    <source>
        <strain evidence="2">PM02</strain>
    </source>
</reference>
<gene>
    <name evidence="2" type="ORF">P8C59_003191</name>
</gene>
<protein>
    <recommendedName>
        <fullName evidence="1">Small ribosomal subunit protein mS35 mitochondrial conserved domain-containing protein</fullName>
    </recommendedName>
</protein>
<dbReference type="EMBL" id="JAQQPM010000002">
    <property type="protein sequence ID" value="KAK2068558.1"/>
    <property type="molecule type" value="Genomic_DNA"/>
</dbReference>
<dbReference type="Pfam" id="PF10213">
    <property type="entry name" value="MRP-S28"/>
    <property type="match status" value="1"/>
</dbReference>
<dbReference type="GO" id="GO:0005763">
    <property type="term" value="C:mitochondrial small ribosomal subunit"/>
    <property type="evidence" value="ECO:0007669"/>
    <property type="project" value="TreeGrafter"/>
</dbReference>
<keyword evidence="3" id="KW-1185">Reference proteome</keyword>
<organism evidence="2 3">
    <name type="scientific">Phyllachora maydis</name>
    <dbReference type="NCBI Taxonomy" id="1825666"/>
    <lineage>
        <taxon>Eukaryota</taxon>
        <taxon>Fungi</taxon>
        <taxon>Dikarya</taxon>
        <taxon>Ascomycota</taxon>
        <taxon>Pezizomycotina</taxon>
        <taxon>Sordariomycetes</taxon>
        <taxon>Sordariomycetidae</taxon>
        <taxon>Phyllachorales</taxon>
        <taxon>Phyllachoraceae</taxon>
        <taxon>Phyllachora</taxon>
    </lineage>
</organism>
<dbReference type="InterPro" id="IPR019349">
    <property type="entry name" value="Ribosomal_mS35_mit"/>
</dbReference>